<feature type="compositionally biased region" description="Low complexity" evidence="1">
    <location>
        <begin position="40"/>
        <end position="53"/>
    </location>
</feature>
<dbReference type="AlphaFoldDB" id="A0A8S2SNT3"/>
<protein>
    <submittedName>
        <fullName evidence="2">Uncharacterized protein</fullName>
    </submittedName>
</protein>
<feature type="region of interest" description="Disordered" evidence="1">
    <location>
        <begin position="1"/>
        <end position="53"/>
    </location>
</feature>
<sequence>MFFRSGLTLSPASQNEIRRSSLISPSQTNQNRNTHEPSPLGRRNNSSGSNNLLNSLRQRMSSKSVLISSNVTDADQNVSTTFYHNSPPISSSIPI</sequence>
<feature type="compositionally biased region" description="Low complexity" evidence="1">
    <location>
        <begin position="86"/>
        <end position="95"/>
    </location>
</feature>
<name>A0A8S2SNT3_9BILA</name>
<organism evidence="2 3">
    <name type="scientific">Rotaria magnacalcarata</name>
    <dbReference type="NCBI Taxonomy" id="392030"/>
    <lineage>
        <taxon>Eukaryota</taxon>
        <taxon>Metazoa</taxon>
        <taxon>Spiralia</taxon>
        <taxon>Gnathifera</taxon>
        <taxon>Rotifera</taxon>
        <taxon>Eurotatoria</taxon>
        <taxon>Bdelloidea</taxon>
        <taxon>Philodinida</taxon>
        <taxon>Philodinidae</taxon>
        <taxon>Rotaria</taxon>
    </lineage>
</organism>
<gene>
    <name evidence="2" type="ORF">SMN809_LOCUS23205</name>
</gene>
<feature type="compositionally biased region" description="Polar residues" evidence="1">
    <location>
        <begin position="7"/>
        <end position="32"/>
    </location>
</feature>
<feature type="region of interest" description="Disordered" evidence="1">
    <location>
        <begin position="76"/>
        <end position="95"/>
    </location>
</feature>
<evidence type="ECO:0000313" key="2">
    <source>
        <dbReference type="EMBL" id="CAF4232591.1"/>
    </source>
</evidence>
<evidence type="ECO:0000313" key="3">
    <source>
        <dbReference type="Proteomes" id="UP000676336"/>
    </source>
</evidence>
<reference evidence="2" key="1">
    <citation type="submission" date="2021-02" db="EMBL/GenBank/DDBJ databases">
        <authorList>
            <person name="Nowell W R."/>
        </authorList>
    </citation>
    <scope>NUCLEOTIDE SEQUENCE</scope>
</reference>
<dbReference type="EMBL" id="CAJOBI010023815">
    <property type="protein sequence ID" value="CAF4232591.1"/>
    <property type="molecule type" value="Genomic_DNA"/>
</dbReference>
<feature type="non-terminal residue" evidence="2">
    <location>
        <position position="1"/>
    </location>
</feature>
<proteinExistence type="predicted"/>
<feature type="non-terminal residue" evidence="2">
    <location>
        <position position="95"/>
    </location>
</feature>
<evidence type="ECO:0000256" key="1">
    <source>
        <dbReference type="SAM" id="MobiDB-lite"/>
    </source>
</evidence>
<comment type="caution">
    <text evidence="2">The sequence shown here is derived from an EMBL/GenBank/DDBJ whole genome shotgun (WGS) entry which is preliminary data.</text>
</comment>
<dbReference type="Proteomes" id="UP000676336">
    <property type="component" value="Unassembled WGS sequence"/>
</dbReference>
<accession>A0A8S2SNT3</accession>